<organism evidence="1 2">
    <name type="scientific">Marinobacterium lutimaris</name>
    <dbReference type="NCBI Taxonomy" id="568106"/>
    <lineage>
        <taxon>Bacteria</taxon>
        <taxon>Pseudomonadati</taxon>
        <taxon>Pseudomonadota</taxon>
        <taxon>Gammaproteobacteria</taxon>
        <taxon>Oceanospirillales</taxon>
        <taxon>Oceanospirillaceae</taxon>
        <taxon>Marinobacterium</taxon>
    </lineage>
</organism>
<evidence type="ECO:0000313" key="2">
    <source>
        <dbReference type="Proteomes" id="UP000236745"/>
    </source>
</evidence>
<dbReference type="Gene3D" id="3.20.20.150">
    <property type="entry name" value="Divalent-metal-dependent TIM barrel enzymes"/>
    <property type="match status" value="1"/>
</dbReference>
<dbReference type="InterPro" id="IPR007801">
    <property type="entry name" value="MbnB/TglH/ChrH"/>
</dbReference>
<reference evidence="1 2" key="1">
    <citation type="submission" date="2016-10" db="EMBL/GenBank/DDBJ databases">
        <authorList>
            <person name="de Groot N.N."/>
        </authorList>
    </citation>
    <scope>NUCLEOTIDE SEQUENCE [LARGE SCALE GENOMIC DNA]</scope>
    <source>
        <strain evidence="1 2">DSM 22012</strain>
    </source>
</reference>
<dbReference type="OrthoDB" id="9763101at2"/>
<protein>
    <submittedName>
        <fullName evidence="1">Uncharacterized protein</fullName>
    </submittedName>
</protein>
<dbReference type="PANTHER" id="PTHR42194">
    <property type="entry name" value="UPF0276 PROTEIN HI_1600"/>
    <property type="match status" value="1"/>
</dbReference>
<evidence type="ECO:0000313" key="1">
    <source>
        <dbReference type="EMBL" id="SEF87622.1"/>
    </source>
</evidence>
<dbReference type="Proteomes" id="UP000236745">
    <property type="component" value="Unassembled WGS sequence"/>
</dbReference>
<dbReference type="AlphaFoldDB" id="A0A1H5VJW3"/>
<name>A0A1H5VJW3_9GAMM</name>
<dbReference type="Pfam" id="PF05114">
    <property type="entry name" value="MbnB_TglH_ChrH"/>
    <property type="match status" value="1"/>
</dbReference>
<gene>
    <name evidence="1" type="ORF">SAMN05444390_101758</name>
</gene>
<keyword evidence="2" id="KW-1185">Reference proteome</keyword>
<dbReference type="EMBL" id="FNVQ01000001">
    <property type="protein sequence ID" value="SEF87622.1"/>
    <property type="molecule type" value="Genomic_DNA"/>
</dbReference>
<sequence length="301" mass="32764">MMQSRSSVEQGSVKGSKQNLMIGVGLRHAHFQEALANPAALDFVEVHSENFFGNGGAARAVLLEVAEHYPVSLHSTAMGLGSECAIPEAYLLSLWQLIESVSPVLVSDHAAFTWGEFNANPVHAGDLLPLAYNAQTVELMAGNIRRFQHSINRRLLVENVSTYLAPAGSTLSEPEFLTAVVNETGCGLLVDLNNIVVNARNSGTNDVLGYARAWLDKIPAEHVGELHLAGYSDVKEGDLVIDDHARPVSEEVWLLYAHALQRFGAVPTLIEWDNELPTWQVLVSEADKARSLAQEVLTHAE</sequence>
<dbReference type="RefSeq" id="WP_104001720.1">
    <property type="nucleotide sequence ID" value="NZ_FNVQ01000001.1"/>
</dbReference>
<proteinExistence type="predicted"/>
<dbReference type="PANTHER" id="PTHR42194:SF1">
    <property type="entry name" value="UPF0276 PROTEIN HI_1600"/>
    <property type="match status" value="1"/>
</dbReference>
<dbReference type="NCBIfam" id="NF003818">
    <property type="entry name" value="PRK05409.1"/>
    <property type="match status" value="1"/>
</dbReference>
<accession>A0A1H5VJW3</accession>